<dbReference type="Pfam" id="PF20703">
    <property type="entry name" value="nSTAND1"/>
    <property type="match status" value="2"/>
</dbReference>
<feature type="coiled-coil region" evidence="1">
    <location>
        <begin position="776"/>
        <end position="853"/>
    </location>
</feature>
<dbReference type="Proteomes" id="UP000240978">
    <property type="component" value="Unassembled WGS sequence"/>
</dbReference>
<dbReference type="InterPro" id="IPR049052">
    <property type="entry name" value="nSTAND1"/>
</dbReference>
<keyword evidence="4" id="KW-1185">Reference proteome</keyword>
<sequence>MSTSMENPFKLLESYTKEDKDIWGGRTAEIDNLYNLSFAASLILIYGISGVGKTSLIQCGLANKFKRTDWHAIWILRKNNIAESLVSTLQQEARETNTGQAASIPELIRKIYLRHFKPIFLVFDQLEELFIFGTNEEIQGFISTIKDILNNDIQCKIILVLREEYHGHLKILQDSGVPVFKASVKIEPMSIADATDSIARLLDKFNIRTPDGDHLGCAARIASDCATEGRVDLANLQVYLFWAWEKAAEKAETDEDIAFTQSILREIGEGRNMLARYLNAVVEKVSKGKAGGVWYLLQHFVSKSQTKQPLRLGELQDIDPQIARSWLNGLSKGRLVKCSREGDNEVYFLVHDSLVPLIIQKRTAASRGRNRHPTVQGNPFKGLPSYEEKDSSIFFGRSMILRELLAFFEDKRLLVIVGPSGSGKSSIIKAGIIPAMKQEGYQVLQGEPGAHPMLFGKEIIKKTHVLNGDKFLLYIDQFEELSTQASTRESEDFIKILNELVEDTHAASRNLKIILSVRSDYEYEFERALTNWRESKKTVPDLMESAVREIITEPAYLAGLEYKPVYLVENIVRDVMQSNGTLPLLSYALEQMYIEYEKSGANDGYLTEDHYNAIGGVVDGLRLRASKLYTSSDADTQRTIKNVMLRMVSLSINEKASKRILAEELIYESPAENERVQKVLNDLVSSRLIVSGPNESGQVYYEPAHDSLIRSWNLIGDWIKQYGKNILYLQQDLSEAVKQFKENPKRLWHDDSRLDTLLSILKSSDNWLNQAETSFVKRSEQRRRELEDRKNRRQQELIEERDKVIAYEKKEKELLEERLNKQVYIARLNEEKEEALKEKLEEAKAKTRLQKERTWFTLLGLFLLSIAAFYAFSQYKEANHNLKQSLEYIDSVKLLRHKDSLSTKTRDSLYDIVRKQSAVNQRKAIEALESSILANDAAKKERRTRKELEKQKKVLLEQKAALIQSRDSVNTYSLFLQNKSDSLKQQLDIIKRKDEEIKNAKTIASFFAKSRTLQRSDPALAYQLALESLRHDSSNRQLRDYIKDTLNKQSTFYESFILDSVSSAFFSDDGNYAVALLQDEKNMTILDLTTHEEIPVRARAKILSAEFSPVDNSMLVTTKNNIYRYNTNGQLESSERIDNLVKATYTARGKIIVLTPNEIQIKRAVGTSPIIYIPSKNNTDDIIDVCSNDTILYLKRQIGIETYDLTNGRSIKTYRKPDAILEKGGNGFVLLDKNNNNGYDITIAKSTGNKIVSETHSIPLEKEFEKISLVSFAADLNTIYYLAHPSVVQQDFQQQQISRQVNSPVLVSTPVLYTYKAPNAPRRIVRNIFYSKKIVLSEKGDYIITGETGVLTVYDKDGRPLDRFGGYVNYTSWSFNPANTDIVLSMNDSRLKLWARGTPNTLATQHKLKTFTESELRKAVEDIAFR</sequence>
<dbReference type="Gene3D" id="3.40.50.300">
    <property type="entry name" value="P-loop containing nucleotide triphosphate hydrolases"/>
    <property type="match status" value="2"/>
</dbReference>
<reference evidence="3 4" key="1">
    <citation type="submission" date="2018-03" db="EMBL/GenBank/DDBJ databases">
        <title>Genomic Encyclopedia of Archaeal and Bacterial Type Strains, Phase II (KMG-II): from individual species to whole genera.</title>
        <authorList>
            <person name="Goeker M."/>
        </authorList>
    </citation>
    <scope>NUCLEOTIDE SEQUENCE [LARGE SCALE GENOMIC DNA]</scope>
    <source>
        <strain evidence="3 4">DSM 18107</strain>
    </source>
</reference>
<evidence type="ECO:0000313" key="4">
    <source>
        <dbReference type="Proteomes" id="UP000240978"/>
    </source>
</evidence>
<dbReference type="EMBL" id="PYGK01000002">
    <property type="protein sequence ID" value="PSL35083.1"/>
    <property type="molecule type" value="Genomic_DNA"/>
</dbReference>
<evidence type="ECO:0000313" key="3">
    <source>
        <dbReference type="EMBL" id="PSL35083.1"/>
    </source>
</evidence>
<dbReference type="RefSeq" id="WP_146154333.1">
    <property type="nucleotide sequence ID" value="NZ_PYGK01000002.1"/>
</dbReference>
<evidence type="ECO:0000256" key="1">
    <source>
        <dbReference type="SAM" id="Coils"/>
    </source>
</evidence>
<dbReference type="InterPro" id="IPR011047">
    <property type="entry name" value="Quinoprotein_ADH-like_sf"/>
</dbReference>
<feature type="domain" description="Novel STAND NTPase 1" evidence="2">
    <location>
        <begin position="379"/>
        <end position="744"/>
    </location>
</feature>
<evidence type="ECO:0000259" key="2">
    <source>
        <dbReference type="Pfam" id="PF20703"/>
    </source>
</evidence>
<dbReference type="InterPro" id="IPR027417">
    <property type="entry name" value="P-loop_NTPase"/>
</dbReference>
<dbReference type="SUPFAM" id="SSF50998">
    <property type="entry name" value="Quinoprotein alcohol dehydrogenase-like"/>
    <property type="match status" value="1"/>
</dbReference>
<organism evidence="3 4">
    <name type="scientific">Chitinophaga ginsengisoli</name>
    <dbReference type="NCBI Taxonomy" id="363837"/>
    <lineage>
        <taxon>Bacteria</taxon>
        <taxon>Pseudomonadati</taxon>
        <taxon>Bacteroidota</taxon>
        <taxon>Chitinophagia</taxon>
        <taxon>Chitinophagales</taxon>
        <taxon>Chitinophagaceae</taxon>
        <taxon>Chitinophaga</taxon>
    </lineage>
</organism>
<name>A0A2P8GM92_9BACT</name>
<proteinExistence type="predicted"/>
<gene>
    <name evidence="3" type="ORF">CLV42_102657</name>
</gene>
<accession>A0A2P8GM92</accession>
<feature type="coiled-coil region" evidence="1">
    <location>
        <begin position="938"/>
        <end position="965"/>
    </location>
</feature>
<protein>
    <recommendedName>
        <fullName evidence="2">Novel STAND NTPase 1 domain-containing protein</fullName>
    </recommendedName>
</protein>
<comment type="caution">
    <text evidence="3">The sequence shown here is derived from an EMBL/GenBank/DDBJ whole genome shotgun (WGS) entry which is preliminary data.</text>
</comment>
<keyword evidence="1" id="KW-0175">Coiled coil</keyword>
<dbReference type="SUPFAM" id="SSF52540">
    <property type="entry name" value="P-loop containing nucleoside triphosphate hydrolases"/>
    <property type="match status" value="2"/>
</dbReference>
<feature type="domain" description="Novel STAND NTPase 1" evidence="2">
    <location>
        <begin position="8"/>
        <end position="355"/>
    </location>
</feature>
<dbReference type="OrthoDB" id="1090410at2"/>